<dbReference type="GO" id="GO:0003677">
    <property type="term" value="F:DNA binding"/>
    <property type="evidence" value="ECO:0007669"/>
    <property type="project" value="UniProtKB-KW"/>
</dbReference>
<evidence type="ECO:0000256" key="2">
    <source>
        <dbReference type="SAM" id="MobiDB-lite"/>
    </source>
</evidence>
<evidence type="ECO:0000313" key="3">
    <source>
        <dbReference type="EMBL" id="KAH1168420.1"/>
    </source>
</evidence>
<dbReference type="InterPro" id="IPR010998">
    <property type="entry name" value="Integrase_recombinase_N"/>
</dbReference>
<proteinExistence type="predicted"/>
<name>A0A9D4ATY5_9SAUR</name>
<reference evidence="3" key="1">
    <citation type="submission" date="2021-09" db="EMBL/GenBank/DDBJ databases">
        <title>The genome of Mauremys mutica provides insights into the evolution of semi-aquatic lifestyle.</title>
        <authorList>
            <person name="Gong S."/>
            <person name="Gao Y."/>
        </authorList>
    </citation>
    <scope>NUCLEOTIDE SEQUENCE</scope>
    <source>
        <strain evidence="3">MM-2020</strain>
        <tissue evidence="3">Muscle</tissue>
    </source>
</reference>
<sequence>PQISGIGNRNQPGTQTDATSTIEPWRRMVVSVAWRSVAPCMWQSYEKSFNDFVQFQDQEGQSAIWPITEEQVLRYMLSLATRQLASSTFSNCLSAITFVSRINVYPDPCSGFLV</sequence>
<feature type="region of interest" description="Disordered" evidence="2">
    <location>
        <begin position="1"/>
        <end position="21"/>
    </location>
</feature>
<keyword evidence="4" id="KW-1185">Reference proteome</keyword>
<dbReference type="AlphaFoldDB" id="A0A9D4ATY5"/>
<dbReference type="EMBL" id="JAHDVG010000486">
    <property type="protein sequence ID" value="KAH1168420.1"/>
    <property type="molecule type" value="Genomic_DNA"/>
</dbReference>
<dbReference type="Proteomes" id="UP000827986">
    <property type="component" value="Unassembled WGS sequence"/>
</dbReference>
<comment type="caution">
    <text evidence="3">The sequence shown here is derived from an EMBL/GenBank/DDBJ whole genome shotgun (WGS) entry which is preliminary data.</text>
</comment>
<organism evidence="3 4">
    <name type="scientific">Mauremys mutica</name>
    <name type="common">yellowpond turtle</name>
    <dbReference type="NCBI Taxonomy" id="74926"/>
    <lineage>
        <taxon>Eukaryota</taxon>
        <taxon>Metazoa</taxon>
        <taxon>Chordata</taxon>
        <taxon>Craniata</taxon>
        <taxon>Vertebrata</taxon>
        <taxon>Euteleostomi</taxon>
        <taxon>Archelosauria</taxon>
        <taxon>Testudinata</taxon>
        <taxon>Testudines</taxon>
        <taxon>Cryptodira</taxon>
        <taxon>Durocryptodira</taxon>
        <taxon>Testudinoidea</taxon>
        <taxon>Geoemydidae</taxon>
        <taxon>Geoemydinae</taxon>
        <taxon>Mauremys</taxon>
    </lineage>
</organism>
<evidence type="ECO:0000256" key="1">
    <source>
        <dbReference type="ARBA" id="ARBA00023125"/>
    </source>
</evidence>
<keyword evidence="1" id="KW-0238">DNA-binding</keyword>
<protein>
    <submittedName>
        <fullName evidence="3">Uncharacterized protein</fullName>
    </submittedName>
</protein>
<feature type="non-terminal residue" evidence="3">
    <location>
        <position position="1"/>
    </location>
</feature>
<accession>A0A9D4ATY5</accession>
<gene>
    <name evidence="3" type="ORF">KIL84_003903</name>
</gene>
<evidence type="ECO:0000313" key="4">
    <source>
        <dbReference type="Proteomes" id="UP000827986"/>
    </source>
</evidence>
<dbReference type="Gene3D" id="1.10.150.130">
    <property type="match status" value="1"/>
</dbReference>
<dbReference type="SUPFAM" id="SSF47823">
    <property type="entry name" value="lambda integrase-like, N-terminal domain"/>
    <property type="match status" value="1"/>
</dbReference>